<evidence type="ECO:0000256" key="8">
    <source>
        <dbReference type="ARBA" id="ARBA00023125"/>
    </source>
</evidence>
<dbReference type="PANTHER" id="PTHR30591">
    <property type="entry name" value="RECBCD ENZYME SUBUNIT RECC"/>
    <property type="match status" value="1"/>
</dbReference>
<protein>
    <submittedName>
        <fullName evidence="12">PD-(D/E)XK nuclease family protein</fullName>
    </submittedName>
</protein>
<keyword evidence="5" id="KW-0347">Helicase</keyword>
<keyword evidence="3" id="KW-0227">DNA damage</keyword>
<dbReference type="GO" id="GO:0005524">
    <property type="term" value="F:ATP binding"/>
    <property type="evidence" value="ECO:0007669"/>
    <property type="project" value="UniProtKB-KW"/>
</dbReference>
<dbReference type="Gene3D" id="3.40.50.300">
    <property type="entry name" value="P-loop containing nucleotide triphosphate hydrolases"/>
    <property type="match status" value="4"/>
</dbReference>
<keyword evidence="9" id="KW-0234">DNA repair</keyword>
<comment type="caution">
    <text evidence="12">The sequence shown here is derived from an EMBL/GenBank/DDBJ whole genome shotgun (WGS) entry which is preliminary data.</text>
</comment>
<organism evidence="12 13">
    <name type="scientific">Candidatus Ruthenibacterium merdavium</name>
    <dbReference type="NCBI Taxonomy" id="2838752"/>
    <lineage>
        <taxon>Bacteria</taxon>
        <taxon>Bacillati</taxon>
        <taxon>Bacillota</taxon>
        <taxon>Clostridia</taxon>
        <taxon>Eubacteriales</taxon>
        <taxon>Oscillospiraceae</taxon>
        <taxon>Ruthenibacterium</taxon>
    </lineage>
</organism>
<dbReference type="SUPFAM" id="SSF52540">
    <property type="entry name" value="P-loop containing nucleoside triphosphate hydrolases"/>
    <property type="match status" value="2"/>
</dbReference>
<proteinExistence type="predicted"/>
<evidence type="ECO:0000256" key="5">
    <source>
        <dbReference type="ARBA" id="ARBA00022806"/>
    </source>
</evidence>
<keyword evidence="8" id="KW-0238">DNA-binding</keyword>
<dbReference type="GO" id="GO:0004386">
    <property type="term" value="F:helicase activity"/>
    <property type="evidence" value="ECO:0007669"/>
    <property type="project" value="UniProtKB-KW"/>
</dbReference>
<keyword evidence="6" id="KW-0269">Exonuclease</keyword>
<dbReference type="AlphaFoldDB" id="A0A9D2Q3M1"/>
<reference evidence="12" key="2">
    <citation type="submission" date="2021-04" db="EMBL/GenBank/DDBJ databases">
        <authorList>
            <person name="Gilroy R."/>
        </authorList>
    </citation>
    <scope>NUCLEOTIDE SEQUENCE</scope>
    <source>
        <strain evidence="12">5933</strain>
    </source>
</reference>
<dbReference type="InterPro" id="IPR049035">
    <property type="entry name" value="ADDB_N"/>
</dbReference>
<feature type="region of interest" description="Disordered" evidence="10">
    <location>
        <begin position="1077"/>
        <end position="1102"/>
    </location>
</feature>
<evidence type="ECO:0000259" key="11">
    <source>
        <dbReference type="PROSITE" id="PS51217"/>
    </source>
</evidence>
<evidence type="ECO:0000256" key="4">
    <source>
        <dbReference type="ARBA" id="ARBA00022801"/>
    </source>
</evidence>
<name>A0A9D2Q3M1_9FIRM</name>
<dbReference type="GO" id="GO:0003677">
    <property type="term" value="F:DNA binding"/>
    <property type="evidence" value="ECO:0007669"/>
    <property type="project" value="UniProtKB-KW"/>
</dbReference>
<dbReference type="PROSITE" id="PS51217">
    <property type="entry name" value="UVRD_HELICASE_CTER"/>
    <property type="match status" value="1"/>
</dbReference>
<dbReference type="Gene3D" id="3.90.320.10">
    <property type="match status" value="1"/>
</dbReference>
<dbReference type="InterPro" id="IPR014017">
    <property type="entry name" value="DNA_helicase_UvrD-like_C"/>
</dbReference>
<dbReference type="Proteomes" id="UP000823918">
    <property type="component" value="Unassembled WGS sequence"/>
</dbReference>
<evidence type="ECO:0000256" key="1">
    <source>
        <dbReference type="ARBA" id="ARBA00022722"/>
    </source>
</evidence>
<keyword evidence="2" id="KW-0547">Nucleotide-binding</keyword>
<evidence type="ECO:0000256" key="7">
    <source>
        <dbReference type="ARBA" id="ARBA00022840"/>
    </source>
</evidence>
<evidence type="ECO:0000256" key="6">
    <source>
        <dbReference type="ARBA" id="ARBA00022839"/>
    </source>
</evidence>
<dbReference type="InterPro" id="IPR038726">
    <property type="entry name" value="PDDEXK_AddAB-type"/>
</dbReference>
<evidence type="ECO:0000256" key="10">
    <source>
        <dbReference type="SAM" id="MobiDB-lite"/>
    </source>
</evidence>
<dbReference type="GO" id="GO:0006310">
    <property type="term" value="P:DNA recombination"/>
    <property type="evidence" value="ECO:0007669"/>
    <property type="project" value="TreeGrafter"/>
</dbReference>
<dbReference type="InterPro" id="IPR011604">
    <property type="entry name" value="PDDEXK-like_dom_sf"/>
</dbReference>
<dbReference type="Pfam" id="PF21445">
    <property type="entry name" value="ADDB_N"/>
    <property type="match status" value="1"/>
</dbReference>
<keyword evidence="1" id="KW-0540">Nuclease</keyword>
<feature type="domain" description="UvrD-like helicase C-terminal" evidence="11">
    <location>
        <begin position="266"/>
        <end position="553"/>
    </location>
</feature>
<sequence>MLEWIIGLSGTGKTALILEQVKERALRSERSILLVPEQFSSSAEWMVYQALGDAAGAYCEVYSFTSLAEQLLREFGGVSVRTLTDAARVVAVRRALESLGDEVKTYRRHRRSTGFCRLAADALKELKIAGATPEALLAITQAPEEEREKMRDLGLLYAAYEQVIAKSAMDPADRLTTAAQKLEEDWCANVAVFVDNFDGFTAPQYELMRRLMHAERCVVSLCCDSLTETQEGMGLFSAVRQTAQRLRRLASGEGISVAAPVYLTRDFRHEAAPELHAAAQLLALDGEEEESYEGQKGNVFFTPAQGVYDECKQTAARIAVLVREEGYSYRDIAVICREMPLYEAAAAYEFALAEIPYFTDAPITMEHTAAASFLLSALSILSGGLSSERILRLLKSDLCGFTPEQTADLEEYAYVWQLKASDWKEPFVNHPDGFGAQWDDDSRAALERLEEMRQTILRPLETFLQTSKRAGASGISRGLYLLLEAFGAPEIVGALAQELEQEGDVLRAHSAVRAWNLVIGLLDQMEDLLGDDDITPAEYEDLFALLLRSTDIGQVPETQDAVMFTTADRMRLNSPKVCFVLGLNEGAFPKTVGASGLLTHADRELLVQSGVQMPGAYENRTLLEKMFFYRALTAPSERLYLSCLSPESGGVPMTSALEPLVRALMPDTDALTTAQKAMTPAAALDLYGMCYREDTPRTAALRKALADSETMQEALKAMDTAAQESAFAVKDAALMRRMLGRSLRLSPTRVEQYYRCRFAYFLQYVLKIRPRRRAELSPLASGTLIHYVLEQVFKQYGEGFAGLSEQELKEATKALVLRYVEENMPDASRRFAYLIQRLERAVLRLLSYLQEEQRQSAFHPVAMEQSIGGPDGIQPLTLKTPDGVEISVVGQIDRVDVMHREGRDYVRVVDYKTGTKKFSLEDVYCGLNTQMLFYLFTLCHGEPLGLHNPVAAGVLYLSGDPAPRQTTRAEAAKAPVYEVDGLVLNDEVVLRGMDKEASGLFVPCSFGKDGRARAGQKLATLEKLGKIEQHINALVIEMAGALYRGEIDAMPMKSGGKLPCEYCDYRCVCRHEDGRNEREAGAPKNVFEPTEEEKNETERGSE</sequence>
<gene>
    <name evidence="12" type="ORF">H9698_03065</name>
</gene>
<dbReference type="InterPro" id="IPR027417">
    <property type="entry name" value="P-loop_NTPase"/>
</dbReference>
<reference evidence="12" key="1">
    <citation type="journal article" date="2021" name="PeerJ">
        <title>Extensive microbial diversity within the chicken gut microbiome revealed by metagenomics and culture.</title>
        <authorList>
            <person name="Gilroy R."/>
            <person name="Ravi A."/>
            <person name="Getino M."/>
            <person name="Pursley I."/>
            <person name="Horton D.L."/>
            <person name="Alikhan N.F."/>
            <person name="Baker D."/>
            <person name="Gharbi K."/>
            <person name="Hall N."/>
            <person name="Watson M."/>
            <person name="Adriaenssens E.M."/>
            <person name="Foster-Nyarko E."/>
            <person name="Jarju S."/>
            <person name="Secka A."/>
            <person name="Antonio M."/>
            <person name="Oren A."/>
            <person name="Chaudhuri R.R."/>
            <person name="La Ragione R."/>
            <person name="Hildebrand F."/>
            <person name="Pallen M.J."/>
        </authorList>
    </citation>
    <scope>NUCLEOTIDE SEQUENCE</scope>
    <source>
        <strain evidence="12">5933</strain>
    </source>
</reference>
<accession>A0A9D2Q3M1</accession>
<dbReference type="GO" id="GO:0004527">
    <property type="term" value="F:exonuclease activity"/>
    <property type="evidence" value="ECO:0007669"/>
    <property type="project" value="UniProtKB-KW"/>
</dbReference>
<evidence type="ECO:0000313" key="13">
    <source>
        <dbReference type="Proteomes" id="UP000823918"/>
    </source>
</evidence>
<evidence type="ECO:0000256" key="2">
    <source>
        <dbReference type="ARBA" id="ARBA00022741"/>
    </source>
</evidence>
<dbReference type="PANTHER" id="PTHR30591:SF1">
    <property type="entry name" value="RECBCD ENZYME SUBUNIT RECC"/>
    <property type="match status" value="1"/>
</dbReference>
<dbReference type="EMBL" id="DWWA01000018">
    <property type="protein sequence ID" value="HJC71761.1"/>
    <property type="molecule type" value="Genomic_DNA"/>
</dbReference>
<evidence type="ECO:0000256" key="9">
    <source>
        <dbReference type="ARBA" id="ARBA00023204"/>
    </source>
</evidence>
<dbReference type="Pfam" id="PF12705">
    <property type="entry name" value="PDDEXK_1"/>
    <property type="match status" value="1"/>
</dbReference>
<keyword evidence="7" id="KW-0067">ATP-binding</keyword>
<keyword evidence="4" id="KW-0378">Hydrolase</keyword>
<evidence type="ECO:0000313" key="12">
    <source>
        <dbReference type="EMBL" id="HJC71761.1"/>
    </source>
</evidence>
<evidence type="ECO:0000256" key="3">
    <source>
        <dbReference type="ARBA" id="ARBA00022763"/>
    </source>
</evidence>
<dbReference type="GO" id="GO:0006281">
    <property type="term" value="P:DNA repair"/>
    <property type="evidence" value="ECO:0007669"/>
    <property type="project" value="UniProtKB-KW"/>
</dbReference>